<name>A0A853FR78_9BURK</name>
<dbReference type="GO" id="GO:0005975">
    <property type="term" value="P:carbohydrate metabolic process"/>
    <property type="evidence" value="ECO:0007669"/>
    <property type="project" value="InterPro"/>
</dbReference>
<dbReference type="Pfam" id="PF01522">
    <property type="entry name" value="Polysacc_deac_1"/>
    <property type="match status" value="1"/>
</dbReference>
<dbReference type="CDD" id="cd10979">
    <property type="entry name" value="CE4_PuuE_like"/>
    <property type="match status" value="1"/>
</dbReference>
<gene>
    <name evidence="2" type="ORF">H0A72_03380</name>
</gene>
<dbReference type="Proteomes" id="UP000559809">
    <property type="component" value="Unassembled WGS sequence"/>
</dbReference>
<dbReference type="SUPFAM" id="SSF88713">
    <property type="entry name" value="Glycoside hydrolase/deacetylase"/>
    <property type="match status" value="1"/>
</dbReference>
<dbReference type="AlphaFoldDB" id="A0A853FR78"/>
<feature type="domain" description="NodB homology" evidence="1">
    <location>
        <begin position="81"/>
        <end position="192"/>
    </location>
</feature>
<dbReference type="RefSeq" id="WP_180153661.1">
    <property type="nucleotide sequence ID" value="NZ_JACCEM010000002.1"/>
</dbReference>
<dbReference type="Gene3D" id="3.20.20.370">
    <property type="entry name" value="Glycoside hydrolase/deacetylase"/>
    <property type="match status" value="1"/>
</dbReference>
<dbReference type="PANTHER" id="PTHR43123:SF4">
    <property type="entry name" value="POLYSACCHARIDE DEACETYLASE"/>
    <property type="match status" value="1"/>
</dbReference>
<reference evidence="2 3" key="1">
    <citation type="submission" date="2020-07" db="EMBL/GenBank/DDBJ databases">
        <title>Taxonomic revisions and descriptions of new bacterial species based on genomic comparisons in the high-G+C-content subgroup of the family Alcaligenaceae.</title>
        <authorList>
            <person name="Szabo A."/>
            <person name="Felfoldi T."/>
        </authorList>
    </citation>
    <scope>NUCLEOTIDE SEQUENCE [LARGE SCALE GENOMIC DNA]</scope>
    <source>
        <strain evidence="2 3">LMG 24012</strain>
    </source>
</reference>
<dbReference type="GO" id="GO:0016810">
    <property type="term" value="F:hydrolase activity, acting on carbon-nitrogen (but not peptide) bonds"/>
    <property type="evidence" value="ECO:0007669"/>
    <property type="project" value="InterPro"/>
</dbReference>
<comment type="caution">
    <text evidence="2">The sequence shown here is derived from an EMBL/GenBank/DDBJ whole genome shotgun (WGS) entry which is preliminary data.</text>
</comment>
<keyword evidence="3" id="KW-1185">Reference proteome</keyword>
<proteinExistence type="predicted"/>
<sequence>MSLSKDYLNYPWRRHGMDHERYAWSDLFQRKPVQWPGGARVALWVTPMLQWFPLDMKGKPFRAPGGLTMPFPDFRHYTNRDYGNRVGIFRILKVLDDLKLPSSVALNAAIAERYPALIDALLRHDVEFIAHGKDMDHVHYTGMPREEEDALIRGALETLRKATGRGVTGWLSPGRAQSADTPDLLAANGVAYSCDWANDDLPYAMNTARGPHYAMPLAYETDDRVVMLDLHQSEDEWARQVKDRFDVLYRESAEYGGRVMSIPLHAWVSGVPYRIGKVREVLEYILGHGGVWAATGADILAAFVAGQGEGNA</sequence>
<protein>
    <submittedName>
        <fullName evidence="2">Polysaccharide deacetylase family protein</fullName>
    </submittedName>
</protein>
<organism evidence="2 3">
    <name type="scientific">Parapusillimonas granuli</name>
    <dbReference type="NCBI Taxonomy" id="380911"/>
    <lineage>
        <taxon>Bacteria</taxon>
        <taxon>Pseudomonadati</taxon>
        <taxon>Pseudomonadota</taxon>
        <taxon>Betaproteobacteria</taxon>
        <taxon>Burkholderiales</taxon>
        <taxon>Alcaligenaceae</taxon>
        <taxon>Parapusillimonas</taxon>
    </lineage>
</organism>
<evidence type="ECO:0000259" key="1">
    <source>
        <dbReference type="Pfam" id="PF01522"/>
    </source>
</evidence>
<dbReference type="PANTHER" id="PTHR43123">
    <property type="entry name" value="POLYSACCHARIDE DEACETYLASE-RELATED"/>
    <property type="match status" value="1"/>
</dbReference>
<evidence type="ECO:0000313" key="2">
    <source>
        <dbReference type="EMBL" id="NYT48344.1"/>
    </source>
</evidence>
<evidence type="ECO:0000313" key="3">
    <source>
        <dbReference type="Proteomes" id="UP000559809"/>
    </source>
</evidence>
<dbReference type="EMBL" id="JACCEM010000002">
    <property type="protein sequence ID" value="NYT48344.1"/>
    <property type="molecule type" value="Genomic_DNA"/>
</dbReference>
<accession>A0A853FR78</accession>
<dbReference type="InterPro" id="IPR002509">
    <property type="entry name" value="NODB_dom"/>
</dbReference>
<dbReference type="InterPro" id="IPR011330">
    <property type="entry name" value="Glyco_hydro/deAcase_b/a-brl"/>
</dbReference>